<accession>A0A059E3Y4</accession>
<dbReference type="InterPro" id="IPR020904">
    <property type="entry name" value="Sc_DH/Rdtase_CS"/>
</dbReference>
<comment type="similarity">
    <text evidence="1 3">Belongs to the short-chain dehydrogenases/reductases (SDR) family.</text>
</comment>
<gene>
    <name evidence="4" type="ORF">HY36_15955</name>
</gene>
<reference evidence="4 5" key="1">
    <citation type="journal article" date="2014" name="Antonie Van Leeuwenhoek">
        <title>Hyphomonas beringensis sp. nov. and Hyphomonas chukchiensis sp. nov., isolated from surface seawater of the Bering Sea and Chukchi Sea.</title>
        <authorList>
            <person name="Li C."/>
            <person name="Lai Q."/>
            <person name="Li G."/>
            <person name="Dong C."/>
            <person name="Wang J."/>
            <person name="Liao Y."/>
            <person name="Shao Z."/>
        </authorList>
    </citation>
    <scope>NUCLEOTIDE SEQUENCE [LARGE SCALE GENOMIC DNA]</scope>
    <source>
        <strain evidence="4 5">22II1-22F38</strain>
    </source>
</reference>
<dbReference type="GO" id="GO:0016491">
    <property type="term" value="F:oxidoreductase activity"/>
    <property type="evidence" value="ECO:0007669"/>
    <property type="project" value="UniProtKB-KW"/>
</dbReference>
<dbReference type="RefSeq" id="WP_035550408.1">
    <property type="nucleotide sequence ID" value="NZ_AWFH01000010.1"/>
</dbReference>
<comment type="caution">
    <text evidence="4">The sequence shown here is derived from an EMBL/GenBank/DDBJ whole genome shotgun (WGS) entry which is preliminary data.</text>
</comment>
<proteinExistence type="inferred from homology"/>
<dbReference type="SUPFAM" id="SSF51735">
    <property type="entry name" value="NAD(P)-binding Rossmann-fold domains"/>
    <property type="match status" value="1"/>
</dbReference>
<dbReference type="AlphaFoldDB" id="A0A059E3Y4"/>
<dbReference type="InterPro" id="IPR036291">
    <property type="entry name" value="NAD(P)-bd_dom_sf"/>
</dbReference>
<dbReference type="Pfam" id="PF00106">
    <property type="entry name" value="adh_short"/>
    <property type="match status" value="1"/>
</dbReference>
<dbReference type="CDD" id="cd05233">
    <property type="entry name" value="SDR_c"/>
    <property type="match status" value="1"/>
</dbReference>
<evidence type="ECO:0000313" key="4">
    <source>
        <dbReference type="EMBL" id="KCZ62262.1"/>
    </source>
</evidence>
<dbReference type="PROSITE" id="PS00061">
    <property type="entry name" value="ADH_SHORT"/>
    <property type="match status" value="1"/>
</dbReference>
<evidence type="ECO:0000256" key="3">
    <source>
        <dbReference type="RuleBase" id="RU000363"/>
    </source>
</evidence>
<dbReference type="GO" id="GO:0016020">
    <property type="term" value="C:membrane"/>
    <property type="evidence" value="ECO:0007669"/>
    <property type="project" value="TreeGrafter"/>
</dbReference>
<name>A0A059E3Y4_9PROT</name>
<protein>
    <recommendedName>
        <fullName evidence="6">Acetoin dehydrogenase</fullName>
    </recommendedName>
</protein>
<dbReference type="PANTHER" id="PTHR44196:SF3">
    <property type="entry name" value="SHORT CHAIN DEHYDROGENASE FAMILY PROTEIN"/>
    <property type="match status" value="1"/>
</dbReference>
<dbReference type="PRINTS" id="PR00081">
    <property type="entry name" value="GDHRDH"/>
</dbReference>
<dbReference type="Proteomes" id="UP000024547">
    <property type="component" value="Unassembled WGS sequence"/>
</dbReference>
<dbReference type="eggNOG" id="COG0300">
    <property type="taxonomic scope" value="Bacteria"/>
</dbReference>
<dbReference type="InterPro" id="IPR002347">
    <property type="entry name" value="SDR_fam"/>
</dbReference>
<evidence type="ECO:0008006" key="6">
    <source>
        <dbReference type="Google" id="ProtNLM"/>
    </source>
</evidence>
<organism evidence="4 5">
    <name type="scientific">Hyphomonas atlantica</name>
    <dbReference type="NCBI Taxonomy" id="1280948"/>
    <lineage>
        <taxon>Bacteria</taxon>
        <taxon>Pseudomonadati</taxon>
        <taxon>Pseudomonadota</taxon>
        <taxon>Alphaproteobacteria</taxon>
        <taxon>Hyphomonadales</taxon>
        <taxon>Hyphomonadaceae</taxon>
        <taxon>Hyphomonas</taxon>
    </lineage>
</organism>
<sequence length="288" mass="30594">MIKKYAGKTCVVTGAGSGIGRELALALARAGARLAISDIDPVGLDETQQMLHAEGVQLHSQILDVSDSAAIYAYPDAILSKFGAIHQLYNNAGISGGGRSIADTPLETIQKVIDINLMGVLHASRAFMPHLESSGSGILVNISSLNGLVAQPNVAIYCTTKFAVRGLTEAIRTDALFSGANLQVVVVHPGGVKTNIAKAKEADLAKMTPEEREQALKVLSVYEKKFLTYPADAAAMDILNGVAKGKCRIIVTPQAKHLDRLARLLPASYPKIISNATKRIQRKLTSKA</sequence>
<keyword evidence="5" id="KW-1185">Reference proteome</keyword>
<evidence type="ECO:0000313" key="5">
    <source>
        <dbReference type="Proteomes" id="UP000024547"/>
    </source>
</evidence>
<keyword evidence="2" id="KW-0560">Oxidoreductase</keyword>
<dbReference type="STRING" id="1280948.HY36_15955"/>
<dbReference type="PATRIC" id="fig|1280948.3.peg.1419"/>
<dbReference type="PRINTS" id="PR00080">
    <property type="entry name" value="SDRFAMILY"/>
</dbReference>
<dbReference type="Gene3D" id="3.40.50.720">
    <property type="entry name" value="NAD(P)-binding Rossmann-like Domain"/>
    <property type="match status" value="1"/>
</dbReference>
<evidence type="ECO:0000256" key="1">
    <source>
        <dbReference type="ARBA" id="ARBA00006484"/>
    </source>
</evidence>
<dbReference type="PANTHER" id="PTHR44196">
    <property type="entry name" value="DEHYDROGENASE/REDUCTASE SDR FAMILY MEMBER 7B"/>
    <property type="match status" value="1"/>
</dbReference>
<dbReference type="EMBL" id="AWFH01000010">
    <property type="protein sequence ID" value="KCZ62262.1"/>
    <property type="molecule type" value="Genomic_DNA"/>
</dbReference>
<dbReference type="OrthoDB" id="9793825at2"/>
<evidence type="ECO:0000256" key="2">
    <source>
        <dbReference type="ARBA" id="ARBA00023002"/>
    </source>
</evidence>